<evidence type="ECO:0000313" key="7">
    <source>
        <dbReference type="EMBL" id="MFC0469109.1"/>
    </source>
</evidence>
<keyword evidence="8" id="KW-1185">Reference proteome</keyword>
<dbReference type="InterPro" id="IPR018060">
    <property type="entry name" value="HTH_AraC"/>
</dbReference>
<keyword evidence="3" id="KW-0804">Transcription</keyword>
<dbReference type="InterPro" id="IPR041522">
    <property type="entry name" value="CdaR_GGDEF"/>
</dbReference>
<evidence type="ECO:0000256" key="1">
    <source>
        <dbReference type="ARBA" id="ARBA00023015"/>
    </source>
</evidence>
<dbReference type="RefSeq" id="WP_335958278.1">
    <property type="nucleotide sequence ID" value="NZ_JAXBLX010000001.1"/>
</dbReference>
<feature type="domain" description="GGDEF" evidence="6">
    <location>
        <begin position="394"/>
        <end position="524"/>
    </location>
</feature>
<dbReference type="SMART" id="SM00342">
    <property type="entry name" value="HTH_ARAC"/>
    <property type="match status" value="1"/>
</dbReference>
<evidence type="ECO:0000256" key="2">
    <source>
        <dbReference type="ARBA" id="ARBA00023125"/>
    </source>
</evidence>
<dbReference type="PROSITE" id="PS50887">
    <property type="entry name" value="GGDEF"/>
    <property type="match status" value="1"/>
</dbReference>
<keyword evidence="4" id="KW-1133">Transmembrane helix</keyword>
<dbReference type="Gene3D" id="1.10.10.60">
    <property type="entry name" value="Homeodomain-like"/>
    <property type="match status" value="2"/>
</dbReference>
<evidence type="ECO:0000256" key="4">
    <source>
        <dbReference type="SAM" id="Phobius"/>
    </source>
</evidence>
<proteinExistence type="predicted"/>
<keyword evidence="2" id="KW-0238">DNA-binding</keyword>
<name>A0ABV6K795_9BACI</name>
<dbReference type="PANTHER" id="PTHR43280:SF28">
    <property type="entry name" value="HTH-TYPE TRANSCRIPTIONAL ACTIVATOR RHAS"/>
    <property type="match status" value="1"/>
</dbReference>
<dbReference type="InterPro" id="IPR000160">
    <property type="entry name" value="GGDEF_dom"/>
</dbReference>
<dbReference type="InterPro" id="IPR009057">
    <property type="entry name" value="Homeodomain-like_sf"/>
</dbReference>
<evidence type="ECO:0000313" key="8">
    <source>
        <dbReference type="Proteomes" id="UP001589838"/>
    </source>
</evidence>
<dbReference type="PROSITE" id="PS00041">
    <property type="entry name" value="HTH_ARAC_FAMILY_1"/>
    <property type="match status" value="1"/>
</dbReference>
<sequence length="744" mass="85761">MIQFFRGKYFLKILLIVSTSIVTLMLCISLALYFISDAHLERELIESKLEVVGQIKERIENELDFIQSGISETIVNRDVIQALYNKQLENDYEKIVPLNQKLINTSLILKNVYSADLYLPASQLLISSINGATSFNNLSNQRKELYQTVQALRKPYWNFNSPSTSTNVISFFQPLPVGSNFPQGYFSIHVHDTLLLTILDNASLSDIGDYYVMRRNERIMIHKNKEKAGVASQLPSEFTSHILTGSEVGYYKHPTEDKLLFYGRISENDWVIIYEIPESKLHSSSLGFNMLSATGIGLLLSIVIAFIIATYLYSPLHRRLADINKPTDSLLFHEWDLIDSVQQKEKERITELSTKVQDNQEQLLDAFLVKSLLGSQDLFRNHSASTLFDRLQNTYPVVLVVEVEKSKGNEQKGNQFIMDMKRVCRDASKQYDVKVICVPIKEQQFALILPFKKLLIDPVKHDTILNLAERIQQSVQNELQLQISIGIGTLQERFADLRCSYLEALEALQFKLIKGNNRIISFEELRYTDPLEYPYSIEGKIIKALKNDHDQAYMDHFDQFVDHLKDQNCTPESIYHAFSMLYTSLYRALDEHNAVDNFTLNKFYAVLHQKTSLRALKKWFKSEILLEFMEKAGQLNENRSGQKIQKVMDYLQNNVTETHTLTSVSDHFDLNASYLSRLFKQSTGKSFVQYVTELKIQVAKQMLIETNLSVSEVADHVGYTERTFSRAFKKITNITPANYRLKHK</sequence>
<dbReference type="Gene3D" id="3.30.450.20">
    <property type="entry name" value="PAS domain"/>
    <property type="match status" value="1"/>
</dbReference>
<evidence type="ECO:0000259" key="5">
    <source>
        <dbReference type="PROSITE" id="PS01124"/>
    </source>
</evidence>
<dbReference type="Pfam" id="PF12833">
    <property type="entry name" value="HTH_18"/>
    <property type="match status" value="1"/>
</dbReference>
<evidence type="ECO:0000259" key="6">
    <source>
        <dbReference type="PROSITE" id="PS50887"/>
    </source>
</evidence>
<keyword evidence="4" id="KW-0812">Transmembrane</keyword>
<feature type="domain" description="HTH araC/xylS-type" evidence="5">
    <location>
        <begin position="645"/>
        <end position="742"/>
    </location>
</feature>
<gene>
    <name evidence="7" type="ORF">ACFFHM_00630</name>
</gene>
<dbReference type="SUPFAM" id="SSF46689">
    <property type="entry name" value="Homeodomain-like"/>
    <property type="match status" value="2"/>
</dbReference>
<reference evidence="7 8" key="1">
    <citation type="submission" date="2024-09" db="EMBL/GenBank/DDBJ databases">
        <authorList>
            <person name="Sun Q."/>
            <person name="Mori K."/>
        </authorList>
    </citation>
    <scope>NUCLEOTIDE SEQUENCE [LARGE SCALE GENOMIC DNA]</scope>
    <source>
        <strain evidence="7 8">NCAIM B.02610</strain>
    </source>
</reference>
<comment type="caution">
    <text evidence="7">The sequence shown here is derived from an EMBL/GenBank/DDBJ whole genome shotgun (WGS) entry which is preliminary data.</text>
</comment>
<dbReference type="PROSITE" id="PS01124">
    <property type="entry name" value="HTH_ARAC_FAMILY_2"/>
    <property type="match status" value="1"/>
</dbReference>
<organism evidence="7 8">
    <name type="scientific">Halalkalibacter kiskunsagensis</name>
    <dbReference type="NCBI Taxonomy" id="1548599"/>
    <lineage>
        <taxon>Bacteria</taxon>
        <taxon>Bacillati</taxon>
        <taxon>Bacillota</taxon>
        <taxon>Bacilli</taxon>
        <taxon>Bacillales</taxon>
        <taxon>Bacillaceae</taxon>
        <taxon>Halalkalibacter</taxon>
    </lineage>
</organism>
<keyword evidence="1" id="KW-0805">Transcription regulation</keyword>
<accession>A0ABV6K795</accession>
<dbReference type="EMBL" id="JBHLUX010000001">
    <property type="protein sequence ID" value="MFC0469109.1"/>
    <property type="molecule type" value="Genomic_DNA"/>
</dbReference>
<evidence type="ECO:0000256" key="3">
    <source>
        <dbReference type="ARBA" id="ARBA00023163"/>
    </source>
</evidence>
<dbReference type="PANTHER" id="PTHR43280">
    <property type="entry name" value="ARAC-FAMILY TRANSCRIPTIONAL REGULATOR"/>
    <property type="match status" value="1"/>
</dbReference>
<feature type="transmembrane region" description="Helical" evidence="4">
    <location>
        <begin position="290"/>
        <end position="313"/>
    </location>
</feature>
<keyword evidence="4" id="KW-0472">Membrane</keyword>
<protein>
    <submittedName>
        <fullName evidence="7">Helix-turn-helix domain-containing protein</fullName>
    </submittedName>
</protein>
<feature type="transmembrane region" description="Helical" evidence="4">
    <location>
        <begin position="9"/>
        <end position="35"/>
    </location>
</feature>
<dbReference type="Pfam" id="PF17853">
    <property type="entry name" value="GGDEF_2"/>
    <property type="match status" value="1"/>
</dbReference>
<dbReference type="Proteomes" id="UP001589838">
    <property type="component" value="Unassembled WGS sequence"/>
</dbReference>
<dbReference type="InterPro" id="IPR018062">
    <property type="entry name" value="HTH_AraC-typ_CS"/>
</dbReference>